<dbReference type="InParanoid" id="A0A078A3C7"/>
<evidence type="ECO:0000256" key="2">
    <source>
        <dbReference type="SAM" id="SignalP"/>
    </source>
</evidence>
<feature type="compositionally biased region" description="Polar residues" evidence="1">
    <location>
        <begin position="51"/>
        <end position="63"/>
    </location>
</feature>
<reference evidence="3 4" key="1">
    <citation type="submission" date="2014-06" db="EMBL/GenBank/DDBJ databases">
        <authorList>
            <person name="Swart Estienne"/>
        </authorList>
    </citation>
    <scope>NUCLEOTIDE SEQUENCE [LARGE SCALE GENOMIC DNA]</scope>
    <source>
        <strain evidence="3 4">130c</strain>
    </source>
</reference>
<feature type="signal peptide" evidence="2">
    <location>
        <begin position="1"/>
        <end position="21"/>
    </location>
</feature>
<gene>
    <name evidence="3" type="primary">Contig751.g31</name>
    <name evidence="3" type="ORF">STYLEM_5009</name>
</gene>
<accession>A0A078A3C7</accession>
<keyword evidence="4" id="KW-1185">Reference proteome</keyword>
<evidence type="ECO:0000313" key="4">
    <source>
        <dbReference type="Proteomes" id="UP000039865"/>
    </source>
</evidence>
<dbReference type="AlphaFoldDB" id="A0A078A3C7"/>
<feature type="chain" id="PRO_5001729225" evidence="2">
    <location>
        <begin position="22"/>
        <end position="133"/>
    </location>
</feature>
<protein>
    <submittedName>
        <fullName evidence="3">Uncharacterized protein</fullName>
    </submittedName>
</protein>
<proteinExistence type="predicted"/>
<dbReference type="Proteomes" id="UP000039865">
    <property type="component" value="Unassembled WGS sequence"/>
</dbReference>
<organism evidence="3 4">
    <name type="scientific">Stylonychia lemnae</name>
    <name type="common">Ciliate</name>
    <dbReference type="NCBI Taxonomy" id="5949"/>
    <lineage>
        <taxon>Eukaryota</taxon>
        <taxon>Sar</taxon>
        <taxon>Alveolata</taxon>
        <taxon>Ciliophora</taxon>
        <taxon>Intramacronucleata</taxon>
        <taxon>Spirotrichea</taxon>
        <taxon>Stichotrichia</taxon>
        <taxon>Sporadotrichida</taxon>
        <taxon>Oxytrichidae</taxon>
        <taxon>Stylonychinae</taxon>
        <taxon>Stylonychia</taxon>
    </lineage>
</organism>
<dbReference type="EMBL" id="CCKQ01004862">
    <property type="protein sequence ID" value="CDW76013.1"/>
    <property type="molecule type" value="Genomic_DNA"/>
</dbReference>
<sequence>MLRKGVTVAVAALLLITGTDALGLQAHSKNLAKSSAFLKFEETEEREETIPRSSSGEDQSLTQEQRELYRNVCGYHIAQLLELGEIEEDEADVLRRHLDRALQALIDSGDIERYHQALEKCYQQQDEHSGNRH</sequence>
<name>A0A078A3C7_STYLE</name>
<evidence type="ECO:0000313" key="3">
    <source>
        <dbReference type="EMBL" id="CDW76013.1"/>
    </source>
</evidence>
<keyword evidence="2" id="KW-0732">Signal</keyword>
<evidence type="ECO:0000256" key="1">
    <source>
        <dbReference type="SAM" id="MobiDB-lite"/>
    </source>
</evidence>
<feature type="region of interest" description="Disordered" evidence="1">
    <location>
        <begin position="42"/>
        <end position="63"/>
    </location>
</feature>